<dbReference type="RefSeq" id="XP_022482447.1">
    <property type="nucleotide sequence ID" value="XM_022637691.1"/>
</dbReference>
<evidence type="ECO:0000313" key="2">
    <source>
        <dbReference type="Proteomes" id="UP000177622"/>
    </source>
</evidence>
<dbReference type="Proteomes" id="UP000177622">
    <property type="component" value="Unassembled WGS sequence"/>
</dbReference>
<proteinExistence type="predicted"/>
<dbReference type="PANTHER" id="PTHR47501:SF5">
    <property type="entry name" value="HAT C-TERMINAL DIMERISATION DOMAIN-CONTAINING PROTEIN"/>
    <property type="match status" value="1"/>
</dbReference>
<evidence type="ECO:0000313" key="1">
    <source>
        <dbReference type="EMBL" id="OGE46980.1"/>
    </source>
</evidence>
<dbReference type="AlphaFoldDB" id="A0A1F5L1W3"/>
<protein>
    <recommendedName>
        <fullName evidence="3">HAT C-terminal dimerisation domain-containing protein</fullName>
    </recommendedName>
</protein>
<dbReference type="STRING" id="1835702.A0A1F5L1W3"/>
<evidence type="ECO:0008006" key="3">
    <source>
        <dbReference type="Google" id="ProtNLM"/>
    </source>
</evidence>
<sequence length="445" mass="51299">MSWAFFPPVPHEALENLRSEVHLVTEGSFEWSRPKINKMNSKQAFTVIESPDLQQLFKDIPGISLPFTSRNTLREPLLEDFNLQRAKLKEELATTCQTIALSLDVWTSKNHIPILGVIGHWLTEDFDYREKVLEFKELYGPPSGEYLAAAIQALLVELNLERKLLSITDNASNNERMAIQLCDNLKNSSGTNSLFRGLDSYIRCLAYIINLIVEDILLALKSGNTEEAASIYNNIDNAEHQSFEFQIIEPLAKLRIQALWIQRSLQRRQSWNDACNRMNLSNNFIEYDSKRQLETFIYYETSFLSFSPEDWIRLSHIHNVLSKFNEFTLFVSEKRPQISLVLPIYYEHHDLLHDVAERKEDFADLAENIASAVGGSIKKYIKYYTFMDASDLYYTALVLDPRVKGALLLNEFSEETAGRAILQTLRDYLHRKYPGTTEPLVLGLK</sequence>
<name>A0A1F5L1W3_PENAI</name>
<dbReference type="PANTHER" id="PTHR47501">
    <property type="entry name" value="TRANSPOSASE-RELATED"/>
    <property type="match status" value="1"/>
</dbReference>
<dbReference type="OrthoDB" id="2976890at2759"/>
<gene>
    <name evidence="1" type="ORF">PENARI_c080G05268</name>
</gene>
<accession>A0A1F5L1W3</accession>
<dbReference type="GeneID" id="34582425"/>
<dbReference type="SUPFAM" id="SSF53098">
    <property type="entry name" value="Ribonuclease H-like"/>
    <property type="match status" value="1"/>
</dbReference>
<dbReference type="InterPro" id="IPR012337">
    <property type="entry name" value="RNaseH-like_sf"/>
</dbReference>
<reference evidence="1 2" key="1">
    <citation type="journal article" date="2016" name="Sci. Rep.">
        <title>Penicillium arizonense, a new, genome sequenced fungal species, reveals a high chemical diversity in secreted metabolites.</title>
        <authorList>
            <person name="Grijseels S."/>
            <person name="Nielsen J.C."/>
            <person name="Randelovic M."/>
            <person name="Nielsen J."/>
            <person name="Nielsen K.F."/>
            <person name="Workman M."/>
            <person name="Frisvad J.C."/>
        </authorList>
    </citation>
    <scope>NUCLEOTIDE SEQUENCE [LARGE SCALE GENOMIC DNA]</scope>
    <source>
        <strain evidence="1 2">CBS 141311</strain>
    </source>
</reference>
<dbReference type="EMBL" id="LXJU01000080">
    <property type="protein sequence ID" value="OGE46980.1"/>
    <property type="molecule type" value="Genomic_DNA"/>
</dbReference>
<comment type="caution">
    <text evidence="1">The sequence shown here is derived from an EMBL/GenBank/DDBJ whole genome shotgun (WGS) entry which is preliminary data.</text>
</comment>
<organism evidence="1 2">
    <name type="scientific">Penicillium arizonense</name>
    <dbReference type="NCBI Taxonomy" id="1835702"/>
    <lineage>
        <taxon>Eukaryota</taxon>
        <taxon>Fungi</taxon>
        <taxon>Dikarya</taxon>
        <taxon>Ascomycota</taxon>
        <taxon>Pezizomycotina</taxon>
        <taxon>Eurotiomycetes</taxon>
        <taxon>Eurotiomycetidae</taxon>
        <taxon>Eurotiales</taxon>
        <taxon>Aspergillaceae</taxon>
        <taxon>Penicillium</taxon>
    </lineage>
</organism>
<keyword evidence="2" id="KW-1185">Reference proteome</keyword>